<dbReference type="AlphaFoldDB" id="A0A8J6MAE7"/>
<sequence>MENQMITGTRVDCLYRVSTDKQVDHNDKNQADIPMQRKACHAFCEKMGWTIVHEEQEDGVSGHKVRAENRDKLQIIKERARQGKFDILLVFMFDRIGRIADETPFVVEWFVKNGVRVWSTQEGEQRFDNHTDKLTNYIRFWQADGESEKTSIRTKTALGQLVEDGGFKGGVAPYGYDLVKSGRVNKRKHEVYELALNETEAAVVRIVFDKYVHEGYGAQRIATHLNNQGYRARSGKMWYHATIRGILCNLTYTGVLRSGESRSPVLPHLQIIEPELFEEAQRIRTNRANETERTVPRNIAGQSLLSGNVYCGHCGARLNLTTSGKAYPCKEDPHRVIKRVRYICYGKTRKQTDCDGQTGYTAHILDRIIDKLVRQIFERMKAIPKSEIVNARYREKMEERKNLLRSIRVDYTKAADELDMLKAEVIKALRGESTFSKDLLGSMVSEAEAKCTELQKQFEDAQAAYEEGQTVLHSLEEQYDNVISWADLYDTASLEAKKMIVNCLIRRVEVYRGYKLHIDFNIDFTQFSLGLDIVEIAA</sequence>
<dbReference type="Pfam" id="PF00239">
    <property type="entry name" value="Resolvase"/>
    <property type="match status" value="1"/>
</dbReference>
<dbReference type="InterPro" id="IPR025827">
    <property type="entry name" value="Zn_ribbon_recom_dom"/>
</dbReference>
<evidence type="ECO:0000256" key="1">
    <source>
        <dbReference type="SAM" id="Coils"/>
    </source>
</evidence>
<evidence type="ECO:0000259" key="2">
    <source>
        <dbReference type="PROSITE" id="PS51737"/>
    </source>
</evidence>
<dbReference type="InterPro" id="IPR011109">
    <property type="entry name" value="DNA_bind_recombinase_dom"/>
</dbReference>
<gene>
    <name evidence="3" type="ORF">H8S57_11655</name>
</gene>
<dbReference type="Pfam" id="PF13408">
    <property type="entry name" value="Zn_ribbon_recom"/>
    <property type="match status" value="1"/>
</dbReference>
<accession>A0A8J6MAE7</accession>
<dbReference type="SUPFAM" id="SSF53041">
    <property type="entry name" value="Resolvase-like"/>
    <property type="match status" value="1"/>
</dbReference>
<dbReference type="InterPro" id="IPR006119">
    <property type="entry name" value="Resolv_N"/>
</dbReference>
<dbReference type="GO" id="GO:0003677">
    <property type="term" value="F:DNA binding"/>
    <property type="evidence" value="ECO:0007669"/>
    <property type="project" value="InterPro"/>
</dbReference>
<evidence type="ECO:0000313" key="3">
    <source>
        <dbReference type="EMBL" id="MBC5734375.1"/>
    </source>
</evidence>
<name>A0A8J6MAE7_9FIRM</name>
<dbReference type="PROSITE" id="PS51737">
    <property type="entry name" value="RECOMBINASE_DNA_BIND"/>
    <property type="match status" value="1"/>
</dbReference>
<evidence type="ECO:0000313" key="4">
    <source>
        <dbReference type="Proteomes" id="UP000661435"/>
    </source>
</evidence>
<dbReference type="CDD" id="cd00338">
    <property type="entry name" value="Ser_Recombinase"/>
    <property type="match status" value="1"/>
</dbReference>
<dbReference type="InterPro" id="IPR038109">
    <property type="entry name" value="DNA_bind_recomb_sf"/>
</dbReference>
<dbReference type="InterPro" id="IPR036162">
    <property type="entry name" value="Resolvase-like_N_sf"/>
</dbReference>
<keyword evidence="4" id="KW-1185">Reference proteome</keyword>
<dbReference type="Gene3D" id="3.40.50.1390">
    <property type="entry name" value="Resolvase, N-terminal catalytic domain"/>
    <property type="match status" value="1"/>
</dbReference>
<reference evidence="3" key="1">
    <citation type="submission" date="2020-08" db="EMBL/GenBank/DDBJ databases">
        <title>Genome public.</title>
        <authorList>
            <person name="Liu C."/>
            <person name="Sun Q."/>
        </authorList>
    </citation>
    <scope>NUCLEOTIDE SEQUENCE</scope>
    <source>
        <strain evidence="3">NSJ-51</strain>
    </source>
</reference>
<dbReference type="PANTHER" id="PTHR30461">
    <property type="entry name" value="DNA-INVERTASE FROM LAMBDOID PROPHAGE"/>
    <property type="match status" value="1"/>
</dbReference>
<dbReference type="InterPro" id="IPR050639">
    <property type="entry name" value="SSR_resolvase"/>
</dbReference>
<dbReference type="SMART" id="SM00857">
    <property type="entry name" value="Resolvase"/>
    <property type="match status" value="1"/>
</dbReference>
<dbReference type="GO" id="GO:0000150">
    <property type="term" value="F:DNA strand exchange activity"/>
    <property type="evidence" value="ECO:0007669"/>
    <property type="project" value="InterPro"/>
</dbReference>
<dbReference type="PANTHER" id="PTHR30461:SF23">
    <property type="entry name" value="DNA RECOMBINASE-RELATED"/>
    <property type="match status" value="1"/>
</dbReference>
<dbReference type="Proteomes" id="UP000661435">
    <property type="component" value="Unassembled WGS sequence"/>
</dbReference>
<organism evidence="3 4">
    <name type="scientific">Lawsonibacter hominis</name>
    <dbReference type="NCBI Taxonomy" id="2763053"/>
    <lineage>
        <taxon>Bacteria</taxon>
        <taxon>Bacillati</taxon>
        <taxon>Bacillota</taxon>
        <taxon>Clostridia</taxon>
        <taxon>Eubacteriales</taxon>
        <taxon>Oscillospiraceae</taxon>
        <taxon>Lawsonibacter</taxon>
    </lineage>
</organism>
<feature type="domain" description="Recombinase" evidence="2">
    <location>
        <begin position="173"/>
        <end position="291"/>
    </location>
</feature>
<comment type="caution">
    <text evidence="3">The sequence shown here is derived from an EMBL/GenBank/DDBJ whole genome shotgun (WGS) entry which is preliminary data.</text>
</comment>
<protein>
    <submittedName>
        <fullName evidence="3">Recombinase family protein</fullName>
    </submittedName>
</protein>
<keyword evidence="1" id="KW-0175">Coiled coil</keyword>
<dbReference type="Pfam" id="PF07508">
    <property type="entry name" value="Recombinase"/>
    <property type="match status" value="1"/>
</dbReference>
<feature type="coiled-coil region" evidence="1">
    <location>
        <begin position="404"/>
        <end position="478"/>
    </location>
</feature>
<dbReference type="EMBL" id="JACOPP010000017">
    <property type="protein sequence ID" value="MBC5734375.1"/>
    <property type="molecule type" value="Genomic_DNA"/>
</dbReference>
<proteinExistence type="predicted"/>
<dbReference type="Gene3D" id="3.90.1750.20">
    <property type="entry name" value="Putative Large Serine Recombinase, Chain B, Domain 2"/>
    <property type="match status" value="1"/>
</dbReference>